<evidence type="ECO:0000313" key="4">
    <source>
        <dbReference type="Proteomes" id="UP000002648"/>
    </source>
</evidence>
<dbReference type="NCBIfam" id="TIGR00090">
    <property type="entry name" value="rsfS_iojap_ybeB"/>
    <property type="match status" value="1"/>
</dbReference>
<dbReference type="Proteomes" id="UP000002648">
    <property type="component" value="Unassembled WGS sequence"/>
</dbReference>
<dbReference type="Gene3D" id="3.30.460.10">
    <property type="entry name" value="Beta Polymerase, domain 2"/>
    <property type="match status" value="1"/>
</dbReference>
<sequence>MFQMIRKDIGLENILQKHSYSMTSSADKKIFSVSDGLKIILKSLEDTKAEDIVSIDIQGRSSLADYMVITSANSQRHVSAVADHLLCAWKDNGYGFANVEGLAGGDWVLIDTGDIIVHIFRPEIRLFYNLEKMWLVPELNNIKSVLFGDH</sequence>
<evidence type="ECO:0000313" key="3">
    <source>
        <dbReference type="EMBL" id="EJF96302.1"/>
    </source>
</evidence>
<evidence type="ECO:0000256" key="2">
    <source>
        <dbReference type="HAMAP-Rule" id="MF_01477"/>
    </source>
</evidence>
<dbReference type="HAMAP" id="MF_01477">
    <property type="entry name" value="Iojap_RsfS"/>
    <property type="match status" value="1"/>
</dbReference>
<dbReference type="GO" id="GO:0090071">
    <property type="term" value="P:negative regulation of ribosome biogenesis"/>
    <property type="evidence" value="ECO:0007669"/>
    <property type="project" value="UniProtKB-UniRule"/>
</dbReference>
<dbReference type="SUPFAM" id="SSF81301">
    <property type="entry name" value="Nucleotidyltransferase"/>
    <property type="match status" value="1"/>
</dbReference>
<comment type="function">
    <text evidence="2">Functions as a ribosomal silencing factor. Interacts with ribosomal protein uL14 (rplN), blocking formation of intersubunit bridge B8. Prevents association of the 30S and 50S ribosomal subunits and the formation of functional ribosomes, thus repressing translation.</text>
</comment>
<comment type="similarity">
    <text evidence="1 2">Belongs to the Iojap/RsfS family.</text>
</comment>
<dbReference type="GO" id="GO:0042256">
    <property type="term" value="P:cytosolic ribosome assembly"/>
    <property type="evidence" value="ECO:0007669"/>
    <property type="project" value="UniProtKB-UniRule"/>
</dbReference>
<gene>
    <name evidence="2" type="primary">rsfS</name>
    <name evidence="3" type="ORF">ME9_00451</name>
</gene>
<dbReference type="EMBL" id="AIMD01000020">
    <property type="protein sequence ID" value="EJF96302.1"/>
    <property type="molecule type" value="Genomic_DNA"/>
</dbReference>
<keyword evidence="2" id="KW-0678">Repressor</keyword>
<keyword evidence="2" id="KW-0963">Cytoplasm</keyword>
<dbReference type="GO" id="GO:0043023">
    <property type="term" value="F:ribosomal large subunit binding"/>
    <property type="evidence" value="ECO:0007669"/>
    <property type="project" value="TreeGrafter"/>
</dbReference>
<keyword evidence="2" id="KW-0810">Translation regulation</keyword>
<evidence type="ECO:0000256" key="1">
    <source>
        <dbReference type="ARBA" id="ARBA00010574"/>
    </source>
</evidence>
<keyword evidence="4" id="KW-1185">Reference proteome</keyword>
<reference evidence="3 4" key="1">
    <citation type="submission" date="2012-03" db="EMBL/GenBank/DDBJ databases">
        <title>The Genome Sequence of Bartonella taylorii 8TBB.</title>
        <authorList>
            <consortium name="The Broad Institute Genome Sequencing Platform"/>
            <consortium name="The Broad Institute Genome Sequencing Center for Infectious Disease"/>
            <person name="Feldgarden M."/>
            <person name="Kirby J."/>
            <person name="Kosoy M."/>
            <person name="Birtles R."/>
            <person name="Probert W.S."/>
            <person name="Chiaraviglio L."/>
            <person name="Young S.K."/>
            <person name="Zeng Q."/>
            <person name="Gargeya S."/>
            <person name="Fitzgerald M."/>
            <person name="Haas B."/>
            <person name="Abouelleil A."/>
            <person name="Alvarado L."/>
            <person name="Arachchi H.M."/>
            <person name="Berlin A."/>
            <person name="Chapman S.B."/>
            <person name="Gearin G."/>
            <person name="Goldberg J."/>
            <person name="Griggs A."/>
            <person name="Gujja S."/>
            <person name="Hansen M."/>
            <person name="Heiman D."/>
            <person name="Howarth C."/>
            <person name="Larimer J."/>
            <person name="Lui A."/>
            <person name="MacDonald P.J.P."/>
            <person name="McCowen C."/>
            <person name="Montmayeur A."/>
            <person name="Murphy C."/>
            <person name="Neiman D."/>
            <person name="Pearson M."/>
            <person name="Priest M."/>
            <person name="Roberts A."/>
            <person name="Saif S."/>
            <person name="Shea T."/>
            <person name="Sisk P."/>
            <person name="Stolte C."/>
            <person name="Sykes S."/>
            <person name="Wortman J."/>
            <person name="Nusbaum C."/>
            <person name="Birren B."/>
        </authorList>
    </citation>
    <scope>NUCLEOTIDE SEQUENCE [LARGE SCALE GENOMIC DNA]</scope>
    <source>
        <strain evidence="3 4">8TBB</strain>
    </source>
</reference>
<dbReference type="InterPro" id="IPR043519">
    <property type="entry name" value="NT_sf"/>
</dbReference>
<accession>A0A9P2W322</accession>
<dbReference type="InterPro" id="IPR004394">
    <property type="entry name" value="Iojap/RsfS/C7orf30"/>
</dbReference>
<dbReference type="AlphaFoldDB" id="A0A9P2W322"/>
<dbReference type="PANTHER" id="PTHR21043">
    <property type="entry name" value="IOJAP SUPERFAMILY ORTHOLOG"/>
    <property type="match status" value="1"/>
</dbReference>
<comment type="caution">
    <text evidence="3">The sequence shown here is derived from an EMBL/GenBank/DDBJ whole genome shotgun (WGS) entry which is preliminary data.</text>
</comment>
<comment type="subunit">
    <text evidence="2">Interacts with ribosomal protein uL14 (rplN).</text>
</comment>
<proteinExistence type="inferred from homology"/>
<name>A0A9P2W322_BARTA</name>
<dbReference type="Pfam" id="PF02410">
    <property type="entry name" value="RsfS"/>
    <property type="match status" value="1"/>
</dbReference>
<organism evidence="3 4">
    <name type="scientific">Bartonella taylorii 8TBB</name>
    <dbReference type="NCBI Taxonomy" id="1094560"/>
    <lineage>
        <taxon>Bacteria</taxon>
        <taxon>Pseudomonadati</taxon>
        <taxon>Pseudomonadota</taxon>
        <taxon>Alphaproteobacteria</taxon>
        <taxon>Hyphomicrobiales</taxon>
        <taxon>Bartonellaceae</taxon>
        <taxon>Bartonella</taxon>
    </lineage>
</organism>
<dbReference type="GO" id="GO:0005737">
    <property type="term" value="C:cytoplasm"/>
    <property type="evidence" value="ECO:0007669"/>
    <property type="project" value="UniProtKB-SubCell"/>
</dbReference>
<dbReference type="PANTHER" id="PTHR21043:SF0">
    <property type="entry name" value="MITOCHONDRIAL ASSEMBLY OF RIBOSOMAL LARGE SUBUNIT PROTEIN 1"/>
    <property type="match status" value="1"/>
</dbReference>
<protein>
    <recommendedName>
        <fullName evidence="2">Ribosomal silencing factor RsfS</fullName>
    </recommendedName>
</protein>
<comment type="subcellular location">
    <subcellularLocation>
        <location evidence="2">Cytoplasm</location>
    </subcellularLocation>
</comment>
<dbReference type="GO" id="GO:0017148">
    <property type="term" value="P:negative regulation of translation"/>
    <property type="evidence" value="ECO:0007669"/>
    <property type="project" value="UniProtKB-UniRule"/>
</dbReference>